<evidence type="ECO:0000256" key="1">
    <source>
        <dbReference type="SAM" id="SignalP"/>
    </source>
</evidence>
<dbReference type="NCBIfam" id="TIGR04183">
    <property type="entry name" value="Por_Secre_tail"/>
    <property type="match status" value="1"/>
</dbReference>
<gene>
    <name evidence="2" type="ORF">CWM47_11890</name>
</gene>
<evidence type="ECO:0000313" key="3">
    <source>
        <dbReference type="Proteomes" id="UP000232883"/>
    </source>
</evidence>
<keyword evidence="3" id="KW-1185">Reference proteome</keyword>
<evidence type="ECO:0000313" key="2">
    <source>
        <dbReference type="EMBL" id="AUD02465.1"/>
    </source>
</evidence>
<dbReference type="Proteomes" id="UP000232883">
    <property type="component" value="Chromosome"/>
</dbReference>
<dbReference type="AlphaFoldDB" id="A0A2K8YXW8"/>
<dbReference type="EMBL" id="CP025096">
    <property type="protein sequence ID" value="AUD02465.1"/>
    <property type="molecule type" value="Genomic_DNA"/>
</dbReference>
<dbReference type="KEGG" id="spir:CWM47_11890"/>
<dbReference type="InterPro" id="IPR026444">
    <property type="entry name" value="Secre_tail"/>
</dbReference>
<protein>
    <recommendedName>
        <fullName evidence="4">Secretion system C-terminal sorting domain-containing protein</fullName>
    </recommendedName>
</protein>
<accession>A0A2K8YXW8</accession>
<dbReference type="OrthoDB" id="961976at2"/>
<feature type="chain" id="PRO_5014642523" description="Secretion system C-terminal sorting domain-containing protein" evidence="1">
    <location>
        <begin position="20"/>
        <end position="117"/>
    </location>
</feature>
<proteinExistence type="predicted"/>
<dbReference type="RefSeq" id="WP_100988182.1">
    <property type="nucleotide sequence ID" value="NZ_CP025096.1"/>
</dbReference>
<keyword evidence="1" id="KW-0732">Signal</keyword>
<sequence length="117" mass="12497">MKKVLTLMLGLVASAASFANVSTPQTSAAQTRVVMTPERKIKLYVQPLQTKGQLAILDADGQAVYTQNVALGKGLSEQFDVSSLGTGTYHLILKTGDEIVSKAFVVQANPNESFVIQ</sequence>
<evidence type="ECO:0008006" key="4">
    <source>
        <dbReference type="Google" id="ProtNLM"/>
    </source>
</evidence>
<feature type="signal peptide" evidence="1">
    <location>
        <begin position="1"/>
        <end position="19"/>
    </location>
</feature>
<organism evidence="2 3">
    <name type="scientific">Spirosoma pollinicola</name>
    <dbReference type="NCBI Taxonomy" id="2057025"/>
    <lineage>
        <taxon>Bacteria</taxon>
        <taxon>Pseudomonadati</taxon>
        <taxon>Bacteroidota</taxon>
        <taxon>Cytophagia</taxon>
        <taxon>Cytophagales</taxon>
        <taxon>Cytophagaceae</taxon>
        <taxon>Spirosoma</taxon>
    </lineage>
</organism>
<reference evidence="2 3" key="1">
    <citation type="submission" date="2017-11" db="EMBL/GenBank/DDBJ databases">
        <title>Taxonomic description and genome sequences of Spirosoma HA7 sp. nov., isolated from pollen microhabitat of Corylus avellana.</title>
        <authorList>
            <person name="Ambika Manirajan B."/>
            <person name="Suarez C."/>
            <person name="Ratering S."/>
            <person name="Geissler-Plaum R."/>
            <person name="Cardinale M."/>
            <person name="Sylvia S."/>
        </authorList>
    </citation>
    <scope>NUCLEOTIDE SEQUENCE [LARGE SCALE GENOMIC DNA]</scope>
    <source>
        <strain evidence="2 3">HA7</strain>
    </source>
</reference>
<name>A0A2K8YXW8_9BACT</name>